<accession>A0A126V388</accession>
<evidence type="ECO:0008006" key="3">
    <source>
        <dbReference type="Google" id="ProtNLM"/>
    </source>
</evidence>
<gene>
    <name evidence="1" type="ORF">RC74_17130</name>
</gene>
<dbReference type="Proteomes" id="UP000070371">
    <property type="component" value="Chromosome"/>
</dbReference>
<dbReference type="STRING" id="1579316.RC74_17130"/>
<evidence type="ECO:0000313" key="1">
    <source>
        <dbReference type="EMBL" id="AML52753.1"/>
    </source>
</evidence>
<sequence>MTVKYVTQDKKSGSYIYRRRVPKALVGLIKKNEFLKVIGKTSGEAMTNYGMVHQRFEHLLSLSRNGVTNLSPMEQSKPMVALLSEWGWTHMEWEETKTREQQGMLLFQSWWISIKTPIQVNI</sequence>
<dbReference type="EMBL" id="CP014327">
    <property type="protein sequence ID" value="AML52753.1"/>
    <property type="molecule type" value="Genomic_DNA"/>
</dbReference>
<organism evidence="1 2">
    <name type="scientific">Falsihalocynthiibacter arcticus</name>
    <dbReference type="NCBI Taxonomy" id="1579316"/>
    <lineage>
        <taxon>Bacteria</taxon>
        <taxon>Pseudomonadati</taxon>
        <taxon>Pseudomonadota</taxon>
        <taxon>Alphaproteobacteria</taxon>
        <taxon>Rhodobacterales</taxon>
        <taxon>Roseobacteraceae</taxon>
        <taxon>Falsihalocynthiibacter</taxon>
    </lineage>
</organism>
<reference evidence="1 2" key="1">
    <citation type="submission" date="2016-02" db="EMBL/GenBank/DDBJ databases">
        <title>Complete genome sequence of Halocynthiibacter arcticus PAMC 20958t from arctic marine sediment.</title>
        <authorList>
            <person name="Lee Y.M."/>
            <person name="Baek K."/>
            <person name="Lee H.K."/>
            <person name="Shin S.C."/>
        </authorList>
    </citation>
    <scope>NUCLEOTIDE SEQUENCE [LARGE SCALE GENOMIC DNA]</scope>
    <source>
        <strain evidence="1">PAMC 20958</strain>
    </source>
</reference>
<keyword evidence="2" id="KW-1185">Reference proteome</keyword>
<dbReference type="KEGG" id="hat:RC74_17130"/>
<proteinExistence type="predicted"/>
<dbReference type="AlphaFoldDB" id="A0A126V388"/>
<evidence type="ECO:0000313" key="2">
    <source>
        <dbReference type="Proteomes" id="UP000070371"/>
    </source>
</evidence>
<name>A0A126V388_9RHOB</name>
<protein>
    <recommendedName>
        <fullName evidence="3">Integrase</fullName>
    </recommendedName>
</protein>